<dbReference type="PROSITE" id="PS50853">
    <property type="entry name" value="FN3"/>
    <property type="match status" value="1"/>
</dbReference>
<dbReference type="InterPro" id="IPR036116">
    <property type="entry name" value="FN3_sf"/>
</dbReference>
<dbReference type="InterPro" id="IPR052063">
    <property type="entry name" value="Polysaccharide_Lyase_1"/>
</dbReference>
<sequence length="1042" mass="113068">MNSIISCWTRSLLAAAVAIPLIIPVAAEAADTSPPADSVSVALNRIPAFPGAEGGGMYTTGGRGGTVYEVTNLDDSGPGSLRDAVSAGNRTIIFRVSGNIHLLSPLKIKGSNLTIAGQTAPGDGIAVLDYDTTIDSDNVIIRYMRFRLGDAHPTESDAFGLRKHKNIMIDHCSFSNSVDEVLSPYQNENLTVQWSIASESMLMSHHSKGRHGYGGIWGGRNVTFHHNLIAHNASRNPRFASDAGDTVDFRNNIIYNWQFMATYGGENIAANMVGNYYKYGPDTARSVRGMIRDTPSATSQWYIDGNHVDGYPDMTADNWLAMPDAPAAARLSEPVAMPYPIADESAEQAYTSVLAEAGATRPKRDSIDARLMNEVSQRSGRMLNSPVEAGGYPELLSIPAPEDRDHDGMPDTWEIQHGLNPVDASDSLLIGADGYTHLENYLNELAASGTSVNPAVNILTPEPNQLIQADQPFTVTADAYNPDSRIVSVDFYSGDKQLGRDTTAPYEYRWHNVPEGTHYITARATDDTGTATSSSTIILHAVGPDTEEPWTTVDIGKVGVHGTATAAADHMTIRGSGRYGEGDSLSTSQRRDDFSLTYQQLNGDFEMISRIDNQSRIDNNAQAGMMIRSSLEPDAQMAALTQSTVKYGQAGRFIHRLHPGDKAIDKQTEDFLAPGYMKLVRTGDTVYAFLSQYGKEWIQAGSVQLPGMPDTVYAGFAADAAAIDNDIHNYNTAQFSDISIRRLEHMPSVPDNVYGTAVNKGIQIRWAPSAEADMYTVERALIENGRYTVMADKVKQTEYTDQTAAVGQLYYYRVTAVNTSSSSLPSVPVSAAIASDEPITAYWALDDFEQDKAGSPPSGYTLEPAHPGTDEYHVLIGNLLNSSGNTTAPGRQGLILSDAGKETTRITKRFKEQTGTVILDTYIQLSETASYDRMLQLLNTPGGYAAVAINAGPEGFSYYASSKEVRPLGDQIPQPGQWYHIFVTADIASQTTDIYINNQLVAKKAPFMNKVSTIATFTAQTPEQDQGNLSLDNLSIHSLVKP</sequence>
<evidence type="ECO:0000256" key="3">
    <source>
        <dbReference type="ARBA" id="ARBA00023239"/>
    </source>
</evidence>
<proteinExistence type="predicted"/>
<evidence type="ECO:0000256" key="1">
    <source>
        <dbReference type="ARBA" id="ARBA00022723"/>
    </source>
</evidence>
<dbReference type="GO" id="GO:0016829">
    <property type="term" value="F:lyase activity"/>
    <property type="evidence" value="ECO:0007669"/>
    <property type="project" value="UniProtKB-KW"/>
</dbReference>
<keyword evidence="4" id="KW-0732">Signal</keyword>
<dbReference type="PANTHER" id="PTHR42970:SF1">
    <property type="entry name" value="PECTATE LYASE C-RELATED"/>
    <property type="match status" value="1"/>
</dbReference>
<evidence type="ECO:0000313" key="6">
    <source>
        <dbReference type="EMBL" id="ANF97161.1"/>
    </source>
</evidence>
<dbReference type="InterPro" id="IPR002022">
    <property type="entry name" value="Pec_lyase"/>
</dbReference>
<evidence type="ECO:0000256" key="2">
    <source>
        <dbReference type="ARBA" id="ARBA00023180"/>
    </source>
</evidence>
<dbReference type="Gene3D" id="2.60.40.10">
    <property type="entry name" value="Immunoglobulins"/>
    <property type="match status" value="2"/>
</dbReference>
<dbReference type="RefSeq" id="WP_060535277.1">
    <property type="nucleotide sequence ID" value="NZ_CP013023.1"/>
</dbReference>
<dbReference type="Pfam" id="PF17957">
    <property type="entry name" value="Big_7"/>
    <property type="match status" value="1"/>
</dbReference>
<name>A0A172ZHP1_9BACL</name>
<dbReference type="SMART" id="SM00656">
    <property type="entry name" value="Amb_all"/>
    <property type="match status" value="1"/>
</dbReference>
<feature type="signal peptide" evidence="4">
    <location>
        <begin position="1"/>
        <end position="29"/>
    </location>
</feature>
<dbReference type="Gene3D" id="2.60.120.200">
    <property type="match status" value="2"/>
</dbReference>
<reference evidence="7" key="1">
    <citation type="submission" date="2015-10" db="EMBL/GenBank/DDBJ databases">
        <title>Genome of Paenibacillus bovis sp. nov.</title>
        <authorList>
            <person name="Wu Z."/>
            <person name="Gao C."/>
            <person name="Liu Z."/>
            <person name="Zheng H."/>
        </authorList>
    </citation>
    <scope>NUCLEOTIDE SEQUENCE [LARGE SCALE GENOMIC DNA]</scope>
    <source>
        <strain evidence="7">BD3526</strain>
    </source>
</reference>
<dbReference type="OrthoDB" id="9804686at2"/>
<dbReference type="SUPFAM" id="SSF49265">
    <property type="entry name" value="Fibronectin type III"/>
    <property type="match status" value="1"/>
</dbReference>
<dbReference type="GO" id="GO:0046872">
    <property type="term" value="F:metal ion binding"/>
    <property type="evidence" value="ECO:0007669"/>
    <property type="project" value="UniProtKB-KW"/>
</dbReference>
<dbReference type="SUPFAM" id="SSF51126">
    <property type="entry name" value="Pectin lyase-like"/>
    <property type="match status" value="1"/>
</dbReference>
<organism evidence="6 7">
    <name type="scientific">Paenibacillus bovis</name>
    <dbReference type="NCBI Taxonomy" id="1616788"/>
    <lineage>
        <taxon>Bacteria</taxon>
        <taxon>Bacillati</taxon>
        <taxon>Bacillota</taxon>
        <taxon>Bacilli</taxon>
        <taxon>Bacillales</taxon>
        <taxon>Paenibacillaceae</taxon>
        <taxon>Paenibacillus</taxon>
    </lineage>
</organism>
<dbReference type="InterPro" id="IPR013783">
    <property type="entry name" value="Ig-like_fold"/>
</dbReference>
<dbReference type="KEGG" id="pbv:AR543_14900"/>
<dbReference type="InterPro" id="IPR011050">
    <property type="entry name" value="Pectin_lyase_fold/virulence"/>
</dbReference>
<evidence type="ECO:0000313" key="7">
    <source>
        <dbReference type="Proteomes" id="UP000078148"/>
    </source>
</evidence>
<dbReference type="SUPFAM" id="SSF49899">
    <property type="entry name" value="Concanavalin A-like lectins/glucanases"/>
    <property type="match status" value="1"/>
</dbReference>
<keyword evidence="1" id="KW-0479">Metal-binding</keyword>
<feature type="chain" id="PRO_5008005904" description="Fibronectin type-III domain-containing protein" evidence="4">
    <location>
        <begin position="30"/>
        <end position="1042"/>
    </location>
</feature>
<dbReference type="STRING" id="1616788.AR543_14900"/>
<dbReference type="InterPro" id="IPR012334">
    <property type="entry name" value="Pectin_lyas_fold"/>
</dbReference>
<gene>
    <name evidence="6" type="ORF">AR543_14900</name>
</gene>
<evidence type="ECO:0000256" key="4">
    <source>
        <dbReference type="SAM" id="SignalP"/>
    </source>
</evidence>
<evidence type="ECO:0000259" key="5">
    <source>
        <dbReference type="PROSITE" id="PS50853"/>
    </source>
</evidence>
<dbReference type="Gene3D" id="2.160.20.10">
    <property type="entry name" value="Single-stranded right-handed beta-helix, Pectin lyase-like"/>
    <property type="match status" value="1"/>
</dbReference>
<accession>A0A172ZHP1</accession>
<dbReference type="PANTHER" id="PTHR42970">
    <property type="entry name" value="PECTATE LYASE C-RELATED"/>
    <property type="match status" value="1"/>
</dbReference>
<keyword evidence="7" id="KW-1185">Reference proteome</keyword>
<feature type="domain" description="Fibronectin type-III" evidence="5">
    <location>
        <begin position="746"/>
        <end position="836"/>
    </location>
</feature>
<dbReference type="EMBL" id="CP013023">
    <property type="protein sequence ID" value="ANF97161.1"/>
    <property type="molecule type" value="Genomic_DNA"/>
</dbReference>
<dbReference type="AlphaFoldDB" id="A0A172ZHP1"/>
<reference evidence="6 7" key="2">
    <citation type="journal article" date="2016" name="Int. J. Syst. Evol. Microbiol.">
        <title>Paenibacillus bovis sp. nov., isolated from raw yak (Bos grunniens) milk.</title>
        <authorList>
            <person name="Gao C."/>
            <person name="Han J."/>
            <person name="Liu Z."/>
            <person name="Xu X."/>
            <person name="Hang F."/>
            <person name="Wu Z."/>
        </authorList>
    </citation>
    <scope>NUCLEOTIDE SEQUENCE [LARGE SCALE GENOMIC DNA]</scope>
    <source>
        <strain evidence="6 7">BD3526</strain>
    </source>
</reference>
<dbReference type="Proteomes" id="UP000078148">
    <property type="component" value="Chromosome"/>
</dbReference>
<keyword evidence="3" id="KW-0456">Lyase</keyword>
<dbReference type="InterPro" id="IPR003961">
    <property type="entry name" value="FN3_dom"/>
</dbReference>
<protein>
    <recommendedName>
        <fullName evidence="5">Fibronectin type-III domain-containing protein</fullName>
    </recommendedName>
</protein>
<dbReference type="InterPro" id="IPR013320">
    <property type="entry name" value="ConA-like_dom_sf"/>
</dbReference>
<keyword evidence="2" id="KW-0325">Glycoprotein</keyword>